<protein>
    <submittedName>
        <fullName evidence="1">Uncharacterized protein</fullName>
    </submittedName>
</protein>
<gene>
    <name evidence="1" type="ORF">TCM_037399</name>
</gene>
<dbReference type="EMBL" id="CM001887">
    <property type="protein sequence ID" value="EOY30057.1"/>
    <property type="molecule type" value="Genomic_DNA"/>
</dbReference>
<evidence type="ECO:0000313" key="1">
    <source>
        <dbReference type="EMBL" id="EOY30057.1"/>
    </source>
</evidence>
<name>A0A061GLP5_THECC</name>
<sequence length="95" mass="10549">MGQWGSVVPTNQLGFGSGPTGAQMGPRCLIFNIMRKTIRPRVEAVQLIAFTSSFSPSHGDTREMLCMKSHALQIHSYGIHRPGSPLVWIKFPLQR</sequence>
<evidence type="ECO:0000313" key="2">
    <source>
        <dbReference type="Proteomes" id="UP000026915"/>
    </source>
</evidence>
<dbReference type="Gramene" id="EOY30057">
    <property type="protein sequence ID" value="EOY30057"/>
    <property type="gene ID" value="TCM_037399"/>
</dbReference>
<organism evidence="1 2">
    <name type="scientific">Theobroma cacao</name>
    <name type="common">Cacao</name>
    <name type="synonym">Cocoa</name>
    <dbReference type="NCBI Taxonomy" id="3641"/>
    <lineage>
        <taxon>Eukaryota</taxon>
        <taxon>Viridiplantae</taxon>
        <taxon>Streptophyta</taxon>
        <taxon>Embryophyta</taxon>
        <taxon>Tracheophyta</taxon>
        <taxon>Spermatophyta</taxon>
        <taxon>Magnoliopsida</taxon>
        <taxon>eudicotyledons</taxon>
        <taxon>Gunneridae</taxon>
        <taxon>Pentapetalae</taxon>
        <taxon>rosids</taxon>
        <taxon>malvids</taxon>
        <taxon>Malvales</taxon>
        <taxon>Malvaceae</taxon>
        <taxon>Byttnerioideae</taxon>
        <taxon>Theobroma</taxon>
    </lineage>
</organism>
<proteinExistence type="predicted"/>
<dbReference type="HOGENOM" id="CLU_2377027_0_0_1"/>
<dbReference type="AlphaFoldDB" id="A0A061GLP5"/>
<dbReference type="InParanoid" id="A0A061GLP5"/>
<dbReference type="Proteomes" id="UP000026915">
    <property type="component" value="Chromosome 9"/>
</dbReference>
<reference evidence="1 2" key="1">
    <citation type="journal article" date="2013" name="Genome Biol.">
        <title>The genome sequence of the most widely cultivated cacao type and its use to identify candidate genes regulating pod color.</title>
        <authorList>
            <person name="Motamayor J.C."/>
            <person name="Mockaitis K."/>
            <person name="Schmutz J."/>
            <person name="Haiminen N."/>
            <person name="Iii D.L."/>
            <person name="Cornejo O."/>
            <person name="Findley S.D."/>
            <person name="Zheng P."/>
            <person name="Utro F."/>
            <person name="Royaert S."/>
            <person name="Saski C."/>
            <person name="Jenkins J."/>
            <person name="Podicheti R."/>
            <person name="Zhao M."/>
            <person name="Scheffler B.E."/>
            <person name="Stack J.C."/>
            <person name="Feltus F.A."/>
            <person name="Mustiga G.M."/>
            <person name="Amores F."/>
            <person name="Phillips W."/>
            <person name="Marelli J.P."/>
            <person name="May G.D."/>
            <person name="Shapiro H."/>
            <person name="Ma J."/>
            <person name="Bustamante C.D."/>
            <person name="Schnell R.J."/>
            <person name="Main D."/>
            <person name="Gilbert D."/>
            <person name="Parida L."/>
            <person name="Kuhn D.N."/>
        </authorList>
    </citation>
    <scope>NUCLEOTIDE SEQUENCE [LARGE SCALE GENOMIC DNA]</scope>
    <source>
        <strain evidence="2">cv. Matina 1-6</strain>
    </source>
</reference>
<keyword evidence="2" id="KW-1185">Reference proteome</keyword>
<accession>A0A061GLP5</accession>